<feature type="transmembrane region" description="Helical" evidence="2">
    <location>
        <begin position="1678"/>
        <end position="1700"/>
    </location>
</feature>
<dbReference type="PANTHER" id="PTHR24216">
    <property type="entry name" value="PAXILLIN-RELATED"/>
    <property type="match status" value="1"/>
</dbReference>
<feature type="transmembrane region" description="Helical" evidence="2">
    <location>
        <begin position="1622"/>
        <end position="1644"/>
    </location>
</feature>
<feature type="transmembrane region" description="Helical" evidence="2">
    <location>
        <begin position="1077"/>
        <end position="1096"/>
    </location>
</feature>
<feature type="transmembrane region" description="Helical" evidence="2">
    <location>
        <begin position="1346"/>
        <end position="1367"/>
    </location>
</feature>
<evidence type="ECO:0000313" key="4">
    <source>
        <dbReference type="EMBL" id="KAL1520812.1"/>
    </source>
</evidence>
<feature type="region of interest" description="Disordered" evidence="1">
    <location>
        <begin position="1212"/>
        <end position="1286"/>
    </location>
</feature>
<protein>
    <submittedName>
        <fullName evidence="4">Uncharacterized protein</fullName>
    </submittedName>
</protein>
<feature type="signal peptide" evidence="3">
    <location>
        <begin position="1"/>
        <end position="21"/>
    </location>
</feature>
<feature type="compositionally biased region" description="Pro residues" evidence="1">
    <location>
        <begin position="248"/>
        <end position="271"/>
    </location>
</feature>
<feature type="transmembrane region" description="Helical" evidence="2">
    <location>
        <begin position="1374"/>
        <end position="1394"/>
    </location>
</feature>
<feature type="transmembrane region" description="Helical" evidence="2">
    <location>
        <begin position="1464"/>
        <end position="1486"/>
    </location>
</feature>
<feature type="transmembrane region" description="Helical" evidence="2">
    <location>
        <begin position="1047"/>
        <end position="1070"/>
    </location>
</feature>
<keyword evidence="2" id="KW-0812">Transmembrane</keyword>
<sequence>MRAPYEGKVALLMLASQLAWATRGVEPMSIPTELTHHPTRAQRQMSAESPPPSPSPPPPLTSPPPGYPPGGPEACPAASGWQWVDLVRGIEQHIAQVPPNAHGVRVTMTANNDLDWKLRTRTNRCLAGYACDNGGGSDECPVNFEIDGFSETNNCRSTVYNGMTITFSGDDIHEPVREVIEVSSITTEWLSFRVHAYRSGMGNISWTHGIVYPVPPGYECGTSFVSAGTSSPPPPSPLPSSPVTLFWSPPPPSPSPPPPTHNPPPAHPPAGPAACPGASGSQWVQLALGVEQQIARVPPNAHGVRVTMTASNDLDWKLRSRSTNRCLAGYACDNGGGYDQCPAEFELDGFFRSDRCRTTIYNGMTITFSGDDIYAPVREVIDISSITTEWLNFRVHAYRSGWGQISWTHGIVYPVPPGYECDESFVDGALTSPPPTMPPPPVSPPPLPSVPPSPSPPRIPAPSPPPHTPSPPSPPTPSLPPLPPLGPVPPKGLVVKGCGGHQKTQCLPNVAGGAIRCCSQQPFTCYDSVCDASVHSTFLTPITGSFKGNSVTRYEAARECAAHGARLCSANELLAGTCCGSGCGPPPSLPPSPPPHILLSLDDSLPEATHSASLLHEIYYDVGFTGNHVFRTADVARFVPAAEGGCSNALSAAGGVLGNAFSVGVTLPRGVYALCLAEWPFPSGGSTPPTRITLSIDVGIGDISTSVTLLHNKFTVVEFTGKRILTTADVARFVPVDDGGCANALLGPGGILGSDLSVGLTLAYGVYVLCYASWPFASGLGVPATSDFEHMSNATVTVVHYSPLTPPSPLRSPSPAAPVFISPPPLPDAPSPLPPPPMPPPPVPAPPPPAPPPNPPPQAVLEVDDSFEPEFTVTLFHNIYSVVSFTGTHVFSTADAARFVPVSEGGTTSSKPPAAIAPAAVAISITTNAISTTAVLATSKSAASSSFPSASSSFPPAAIALTAYSIAASPVAVASTACSIPAATITSAASSIASSTIAPTSKSIPTATKSFTATTNSASTVSLTTTTISTSTKPVAAAPIPIATPPYALASAALTVATAALALATAALALATLALPAAALALAAAALALATSPVPATIAASAHLARANATLIHQMPTQITFVGDHELTAAGDWAVFVPLTAGNCIGASSLSSTHGGPLSVAPFTVTVAMDASTSVYALCLAHQPFSSLIPSDGDFDFHSHVNLLLLYEPPSLPPSPPPPSPSPPPPSPPPPSPPPPSPSPPPPSPSPPPPSPSPPSPSPPPPSPSPPPPSPSPPPPSPPPSPPPHILLEVDGDRAANATLIHQVPTQITFVGDHELTAAGDWAVFVPLTAGSCIGASSLSSTHATFASALSTASVTVAAAALATAAVSSTALSIATATLTSAALTVATAALALATAALAATAVAIATAALALAAAALTIATSPVPATIAASAHLARATFASALSTASVTVAAAALATAAVSSTALALATATLTSAALTVATATLAITSASLAAAALALTAAALALATATISLAAAALTIATSPVPATIAASAHLARVTVAMDASTSVYALCLAHQPFSSLIPSDGDFDFHSHITFVGDHELTAAGDWAVFVPLTAATFASALSTASVTVAAAALATAAVSSTALSIATATLTSAALTVATATLAITTTAIALAAATIALAAASIAITAIAIASTAIALATTALALAATSLVAAATSIALATSPVPATIAASTHLARDRWRPSSQRHTDPRDANSDYFRRRSRVDGSRRLGRVRSSHSW</sequence>
<keyword evidence="2" id="KW-1133">Transmembrane helix</keyword>
<feature type="compositionally biased region" description="Pro residues" evidence="1">
    <location>
        <begin position="49"/>
        <end position="71"/>
    </location>
</feature>
<organism evidence="4 5">
    <name type="scientific">Prymnesium parvum</name>
    <name type="common">Toxic golden alga</name>
    <dbReference type="NCBI Taxonomy" id="97485"/>
    <lineage>
        <taxon>Eukaryota</taxon>
        <taxon>Haptista</taxon>
        <taxon>Haptophyta</taxon>
        <taxon>Prymnesiophyceae</taxon>
        <taxon>Prymnesiales</taxon>
        <taxon>Prymnesiaceae</taxon>
        <taxon>Prymnesium</taxon>
    </lineage>
</organism>
<gene>
    <name evidence="4" type="ORF">AB1Y20_022374</name>
</gene>
<keyword evidence="3" id="KW-0732">Signal</keyword>
<dbReference type="PANTHER" id="PTHR24216:SF65">
    <property type="entry name" value="PAXILLIN-LIKE PROTEIN 1"/>
    <property type="match status" value="1"/>
</dbReference>
<feature type="transmembrane region" description="Helical" evidence="2">
    <location>
        <begin position="1650"/>
        <end position="1671"/>
    </location>
</feature>
<feature type="region of interest" description="Disordered" evidence="1">
    <location>
        <begin position="1715"/>
        <end position="1738"/>
    </location>
</feature>
<dbReference type="EMBL" id="JBGBPQ010000008">
    <property type="protein sequence ID" value="KAL1520812.1"/>
    <property type="molecule type" value="Genomic_DNA"/>
</dbReference>
<feature type="transmembrane region" description="Helical" evidence="2">
    <location>
        <begin position="1587"/>
        <end position="1615"/>
    </location>
</feature>
<keyword evidence="2" id="KW-0472">Membrane</keyword>
<feature type="compositionally biased region" description="Pro residues" evidence="1">
    <location>
        <begin position="1212"/>
        <end position="1285"/>
    </location>
</feature>
<feature type="chain" id="PRO_5044232903" evidence="3">
    <location>
        <begin position="22"/>
        <end position="1758"/>
    </location>
</feature>
<feature type="compositionally biased region" description="Pro residues" evidence="1">
    <location>
        <begin position="231"/>
        <end position="240"/>
    </location>
</feature>
<feature type="region of interest" description="Disordered" evidence="1">
    <location>
        <begin position="37"/>
        <end position="74"/>
    </location>
</feature>
<name>A0AB34JHR7_PRYPA</name>
<feature type="transmembrane region" description="Helical" evidence="2">
    <location>
        <begin position="1493"/>
        <end position="1517"/>
    </location>
</feature>
<feature type="transmembrane region" description="Helical" evidence="2">
    <location>
        <begin position="1434"/>
        <end position="1458"/>
    </location>
</feature>
<feature type="compositionally biased region" description="Pro residues" evidence="1">
    <location>
        <begin position="807"/>
        <end position="858"/>
    </location>
</feature>
<proteinExistence type="predicted"/>
<feature type="region of interest" description="Disordered" evidence="1">
    <location>
        <begin position="424"/>
        <end position="486"/>
    </location>
</feature>
<evidence type="ECO:0000256" key="1">
    <source>
        <dbReference type="SAM" id="MobiDB-lite"/>
    </source>
</evidence>
<evidence type="ECO:0000313" key="5">
    <source>
        <dbReference type="Proteomes" id="UP001515480"/>
    </source>
</evidence>
<evidence type="ECO:0000256" key="2">
    <source>
        <dbReference type="SAM" id="Phobius"/>
    </source>
</evidence>
<comment type="caution">
    <text evidence="4">The sequence shown here is derived from an EMBL/GenBank/DDBJ whole genome shotgun (WGS) entry which is preliminary data.</text>
</comment>
<feature type="transmembrane region" description="Helical" evidence="2">
    <location>
        <begin position="1400"/>
        <end position="1422"/>
    </location>
</feature>
<feature type="region of interest" description="Disordered" evidence="1">
    <location>
        <begin position="807"/>
        <end position="859"/>
    </location>
</feature>
<dbReference type="Proteomes" id="UP001515480">
    <property type="component" value="Unassembled WGS sequence"/>
</dbReference>
<feature type="compositionally biased region" description="Pro residues" evidence="1">
    <location>
        <begin position="432"/>
        <end position="486"/>
    </location>
</feature>
<reference evidence="4 5" key="1">
    <citation type="journal article" date="2024" name="Science">
        <title>Giant polyketide synthase enzymes in the biosynthesis of giant marine polyether toxins.</title>
        <authorList>
            <person name="Fallon T.R."/>
            <person name="Shende V.V."/>
            <person name="Wierzbicki I.H."/>
            <person name="Pendleton A.L."/>
            <person name="Watervoot N.F."/>
            <person name="Auber R.P."/>
            <person name="Gonzalez D.J."/>
            <person name="Wisecaver J.H."/>
            <person name="Moore B.S."/>
        </authorList>
    </citation>
    <scope>NUCLEOTIDE SEQUENCE [LARGE SCALE GENOMIC DNA]</scope>
    <source>
        <strain evidence="4 5">12B1</strain>
    </source>
</reference>
<evidence type="ECO:0000256" key="3">
    <source>
        <dbReference type="SAM" id="SignalP"/>
    </source>
</evidence>
<feature type="region of interest" description="Disordered" evidence="1">
    <location>
        <begin position="226"/>
        <end position="278"/>
    </location>
</feature>
<keyword evidence="5" id="KW-1185">Reference proteome</keyword>
<accession>A0AB34JHR7</accession>